<dbReference type="AlphaFoldDB" id="A0A0U5AGK5"/>
<dbReference type="InterPro" id="IPR036280">
    <property type="entry name" value="Multihaem_cyt_sf"/>
</dbReference>
<dbReference type="PANTHER" id="PTHR35038">
    <property type="entry name" value="DISSIMILATORY SULFITE REDUCTASE SIRA"/>
    <property type="match status" value="1"/>
</dbReference>
<dbReference type="SUPFAM" id="SSF48695">
    <property type="entry name" value="Multiheme cytochromes"/>
    <property type="match status" value="1"/>
</dbReference>
<reference evidence="2 3" key="1">
    <citation type="journal article" date="2016" name="Int. J. Syst. Evol. Microbiol.">
        <title>Caldimicrobium thiodismutans sp. nov., a sulfur-disproportionating bacterium isolated from a hot spring, and emended description of the genus Caldimicrobium.</title>
        <authorList>
            <person name="Kojima H."/>
            <person name="Umezawa K."/>
            <person name="Fukui M."/>
        </authorList>
    </citation>
    <scope>NUCLEOTIDE SEQUENCE [LARGE SCALE GENOMIC DNA]</scope>
    <source>
        <strain evidence="2 3">TF1</strain>
    </source>
</reference>
<evidence type="ECO:0000313" key="3">
    <source>
        <dbReference type="Proteomes" id="UP000068196"/>
    </source>
</evidence>
<dbReference type="EMBL" id="AP014945">
    <property type="protein sequence ID" value="BAU23132.1"/>
    <property type="molecule type" value="Genomic_DNA"/>
</dbReference>
<dbReference type="Gene3D" id="3.90.10.10">
    <property type="entry name" value="Cytochrome C3"/>
    <property type="match status" value="1"/>
</dbReference>
<reference evidence="3" key="2">
    <citation type="journal article" date="2016" name="Int. J. Syst. Evol. Microbiol.">
        <title>Caldimicrobium thiodismutans sp. nov., a sulfur-disproportionating bacterium isolated from a hot spring.</title>
        <authorList>
            <person name="Kojima H."/>
            <person name="Umezawa K."/>
            <person name="Fukui M."/>
        </authorList>
    </citation>
    <scope>NUCLEOTIDE SEQUENCE [LARGE SCALE GENOMIC DNA]</scope>
    <source>
        <strain evidence="3">TF1</strain>
    </source>
</reference>
<gene>
    <name evidence="2" type="ORF">THC_0741</name>
</gene>
<evidence type="ECO:0000313" key="2">
    <source>
        <dbReference type="EMBL" id="BAU23132.1"/>
    </source>
</evidence>
<dbReference type="InterPro" id="IPR051829">
    <property type="entry name" value="Multiheme_Cytochr_ET"/>
</dbReference>
<name>A0A0U5AGK5_9BACT</name>
<evidence type="ECO:0000256" key="1">
    <source>
        <dbReference type="ARBA" id="ARBA00022729"/>
    </source>
</evidence>
<sequence length="415" mass="47650">MLIIVLFLLINIAGCTPISKGTKEFTCESCHGEAPLKLSHSQLSCKDCHAGSSPAKNKELAHKNLKKDLSPEEVEILCNRCHSKEVMAFQKSYHYTYAGELKGILRGFSLNLKIENIKSLLPLEGSFETKEGLFVDFLKRRCLTCHIYSKGEKYSRTHRAKGCFSCHSPHKLGRPGDHECLSCHYGTKIGWDYYGYSPHPWFVDYRSPFIQGKNPERPYGIEAYRLREDIHKSKGLACVDCHSKQEIMYGEKKISCLSCHKNFKEKNFHQKKILQQVRCEVCHASFISMDDVKVCYLETNPNLEEWIDLSIQESSEIEEIIGKFMEGKRVSIKMKDKFTDKEKEGLWLCTLGNRTFDKIFLGKDKEGRLCLLRKEKLTLIHENIEITGIFETCKTSHSIGKGDINRAFSVLKELK</sequence>
<dbReference type="STRING" id="1653476.THC_0741"/>
<proteinExistence type="predicted"/>
<dbReference type="KEGG" id="cthi:THC_0741"/>
<dbReference type="OrthoDB" id="9783375at2"/>
<keyword evidence="3" id="KW-1185">Reference proteome</keyword>
<protein>
    <submittedName>
        <fullName evidence="2">Uncharacterized protein</fullName>
    </submittedName>
</protein>
<organism evidence="2 3">
    <name type="scientific">Caldimicrobium thiodismutans</name>
    <dbReference type="NCBI Taxonomy" id="1653476"/>
    <lineage>
        <taxon>Bacteria</taxon>
        <taxon>Pseudomonadati</taxon>
        <taxon>Thermodesulfobacteriota</taxon>
        <taxon>Thermodesulfobacteria</taxon>
        <taxon>Thermodesulfobacteriales</taxon>
        <taxon>Thermodesulfobacteriaceae</taxon>
        <taxon>Caldimicrobium</taxon>
    </lineage>
</organism>
<accession>A0A0U5AGK5</accession>
<keyword evidence="1" id="KW-0732">Signal</keyword>
<dbReference type="RefSeq" id="WP_068513502.1">
    <property type="nucleotide sequence ID" value="NZ_AP014945.1"/>
</dbReference>
<dbReference type="Proteomes" id="UP000068196">
    <property type="component" value="Chromosome"/>
</dbReference>